<name>A0A0G4KRK6_VERLO</name>
<dbReference type="AlphaFoldDB" id="A0A0G4KRK6"/>
<proteinExistence type="predicted"/>
<keyword evidence="2" id="KW-1185">Reference proteome</keyword>
<dbReference type="EMBL" id="CVQH01003780">
    <property type="protein sequence ID" value="CRK12468.1"/>
    <property type="molecule type" value="Genomic_DNA"/>
</dbReference>
<dbReference type="Proteomes" id="UP000044602">
    <property type="component" value="Unassembled WGS sequence"/>
</dbReference>
<evidence type="ECO:0000313" key="2">
    <source>
        <dbReference type="Proteomes" id="UP000044602"/>
    </source>
</evidence>
<organism evidence="1 2">
    <name type="scientific">Verticillium longisporum</name>
    <name type="common">Verticillium dahliae var. longisporum</name>
    <dbReference type="NCBI Taxonomy" id="100787"/>
    <lineage>
        <taxon>Eukaryota</taxon>
        <taxon>Fungi</taxon>
        <taxon>Dikarya</taxon>
        <taxon>Ascomycota</taxon>
        <taxon>Pezizomycotina</taxon>
        <taxon>Sordariomycetes</taxon>
        <taxon>Hypocreomycetidae</taxon>
        <taxon>Glomerellales</taxon>
        <taxon>Plectosphaerellaceae</taxon>
        <taxon>Verticillium</taxon>
    </lineage>
</organism>
<gene>
    <name evidence="1" type="ORF">BN1708_010508</name>
</gene>
<sequence>MPCLDAGFPIAGLLSLAPKRSWSFQGRFSLLFFMVLFDVASSPISSGYHSAYCEGVSMDPETRRKESVKADSPLLLFCARAREYTQQLEGTIEPIMTDPAVDIPSLLSMVRCSVIAKTSLPSGPVKVLKGLYLWTPNINLSSPAAEVVYAGKAGCAAYPHVLDALHEADHAVGSAVADELLLGHAQAVLGADAAVALLDPLVDERLEHLLDPRIVPPHGGVEVQVRVAHVAVADDADDGELVRVADEARRLHPLVRVLDELVHVGNGDGHVVLVRAAPVAEALGDALAPAPEGLGLRLVLREHTVRDDLVRHDVLEELFQLLVVVVAVGPARLDEAVERVLVLEGPLGVAPHPVHELLAAGVHELKGRQNLRQLALGRLERLLHLVERLEAEEGDVDGARALRADDGHLGDDADGALAADEELLEVVARVVLAQRAEVLDDGAVGQDGLEAEDVAVQAAVAQQTQAAGVGGHVAADVARALGSEVEGEDVALLGEELVGRLENDAGVDDERAADVVKRLNLVHAAHVDDDLVEDGDRAANEAGVAALGHDGKLVVVAVLEDLADLLRRGRLEQELALAAVLAHPVLVESLEVFRRISRHAVNDTRGTQQVFEECDMLLRDLAEPRVALHIRIRVGRQLDLLETRSLLRSGP</sequence>
<reference evidence="1 2" key="1">
    <citation type="submission" date="2015-05" db="EMBL/GenBank/DDBJ databases">
        <authorList>
            <person name="Wang D.B."/>
            <person name="Wang M."/>
        </authorList>
    </citation>
    <scope>NUCLEOTIDE SEQUENCE [LARGE SCALE GENOMIC DNA]</scope>
    <source>
        <strain evidence="1">VL1</strain>
    </source>
</reference>
<protein>
    <submittedName>
        <fullName evidence="1">Uncharacterized protein</fullName>
    </submittedName>
</protein>
<accession>A0A0G4KRK6</accession>
<evidence type="ECO:0000313" key="1">
    <source>
        <dbReference type="EMBL" id="CRK12468.1"/>
    </source>
</evidence>